<organism evidence="2 3">
    <name type="scientific">Salinimonas profundi</name>
    <dbReference type="NCBI Taxonomy" id="2729140"/>
    <lineage>
        <taxon>Bacteria</taxon>
        <taxon>Pseudomonadati</taxon>
        <taxon>Pseudomonadota</taxon>
        <taxon>Gammaproteobacteria</taxon>
        <taxon>Alteromonadales</taxon>
        <taxon>Alteromonadaceae</taxon>
        <taxon>Alteromonas/Salinimonas group</taxon>
        <taxon>Salinimonas</taxon>
    </lineage>
</organism>
<dbReference type="InterPro" id="IPR052742">
    <property type="entry name" value="Mito_N-acetyltransferase"/>
</dbReference>
<protein>
    <submittedName>
        <fullName evidence="2">GNAT family N-acetyltransferase</fullName>
    </submittedName>
</protein>
<dbReference type="InterPro" id="IPR000182">
    <property type="entry name" value="GNAT_dom"/>
</dbReference>
<dbReference type="PANTHER" id="PTHR43138">
    <property type="entry name" value="ACETYLTRANSFERASE, GNAT FAMILY"/>
    <property type="match status" value="1"/>
</dbReference>
<dbReference type="Proteomes" id="UP000624419">
    <property type="component" value="Unassembled WGS sequence"/>
</dbReference>
<dbReference type="RefSeq" id="WP_191022128.1">
    <property type="nucleotide sequence ID" value="NZ_JABBXD010000001.1"/>
</dbReference>
<dbReference type="PANTHER" id="PTHR43138:SF1">
    <property type="entry name" value="N-ACETYLTRANSFERASE ACA1"/>
    <property type="match status" value="1"/>
</dbReference>
<dbReference type="InterPro" id="IPR016181">
    <property type="entry name" value="Acyl_CoA_acyltransferase"/>
</dbReference>
<evidence type="ECO:0000313" key="2">
    <source>
        <dbReference type="EMBL" id="MBD3584685.1"/>
    </source>
</evidence>
<gene>
    <name evidence="2" type="ORF">HHX48_02920</name>
</gene>
<dbReference type="Gene3D" id="3.40.630.30">
    <property type="match status" value="1"/>
</dbReference>
<comment type="caution">
    <text evidence="2">The sequence shown here is derived from an EMBL/GenBank/DDBJ whole genome shotgun (WGS) entry which is preliminary data.</text>
</comment>
<proteinExistence type="predicted"/>
<dbReference type="EMBL" id="JABBXD010000001">
    <property type="protein sequence ID" value="MBD3584685.1"/>
    <property type="molecule type" value="Genomic_DNA"/>
</dbReference>
<accession>A0ABR8LH94</accession>
<sequence>MTTLHIREARADDWEAVWPFFHDIVRQASTYGIDPDIDMAAAKTLWFDVPEKSYVALLDNQIAGTYYLKTNHAGPGRHVCNCGYMVSADARGQGLATQMCRHSQQIAKAMGYLAMQFNFVAASNIGAIRLWEKLGFAVQGRLPRAFQHPEYGLTDALVMYKWL</sequence>
<evidence type="ECO:0000259" key="1">
    <source>
        <dbReference type="PROSITE" id="PS51186"/>
    </source>
</evidence>
<dbReference type="CDD" id="cd04301">
    <property type="entry name" value="NAT_SF"/>
    <property type="match status" value="1"/>
</dbReference>
<reference evidence="2 3" key="1">
    <citation type="submission" date="2020-04" db="EMBL/GenBank/DDBJ databases">
        <title>Salinimonas sp. HHU 13199.</title>
        <authorList>
            <person name="Cui X."/>
            <person name="Zhang D."/>
        </authorList>
    </citation>
    <scope>NUCLEOTIDE SEQUENCE [LARGE SCALE GENOMIC DNA]</scope>
    <source>
        <strain evidence="2 3">HHU 13199</strain>
    </source>
</reference>
<feature type="domain" description="N-acetyltransferase" evidence="1">
    <location>
        <begin position="4"/>
        <end position="163"/>
    </location>
</feature>
<keyword evidence="3" id="KW-1185">Reference proteome</keyword>
<dbReference type="Pfam" id="PF00583">
    <property type="entry name" value="Acetyltransf_1"/>
    <property type="match status" value="1"/>
</dbReference>
<evidence type="ECO:0000313" key="3">
    <source>
        <dbReference type="Proteomes" id="UP000624419"/>
    </source>
</evidence>
<dbReference type="SUPFAM" id="SSF55729">
    <property type="entry name" value="Acyl-CoA N-acyltransferases (Nat)"/>
    <property type="match status" value="1"/>
</dbReference>
<dbReference type="PROSITE" id="PS51186">
    <property type="entry name" value="GNAT"/>
    <property type="match status" value="1"/>
</dbReference>
<name>A0ABR8LH94_9ALTE</name>